<reference evidence="9 10" key="1">
    <citation type="journal article" date="2021" name="Nat. Commun.">
        <title>Genetic determinants of endophytism in the Arabidopsis root mycobiome.</title>
        <authorList>
            <person name="Mesny F."/>
            <person name="Miyauchi S."/>
            <person name="Thiergart T."/>
            <person name="Pickel B."/>
            <person name="Atanasova L."/>
            <person name="Karlsson M."/>
            <person name="Huettel B."/>
            <person name="Barry K.W."/>
            <person name="Haridas S."/>
            <person name="Chen C."/>
            <person name="Bauer D."/>
            <person name="Andreopoulos W."/>
            <person name="Pangilinan J."/>
            <person name="LaButti K."/>
            <person name="Riley R."/>
            <person name="Lipzen A."/>
            <person name="Clum A."/>
            <person name="Drula E."/>
            <person name="Henrissat B."/>
            <person name="Kohler A."/>
            <person name="Grigoriev I.V."/>
            <person name="Martin F.M."/>
            <person name="Hacquard S."/>
        </authorList>
    </citation>
    <scope>NUCLEOTIDE SEQUENCE [LARGE SCALE GENOMIC DNA]</scope>
    <source>
        <strain evidence="9 10">MPI-SDFR-AT-0080</strain>
    </source>
</reference>
<feature type="compositionally biased region" description="Basic and acidic residues" evidence="6">
    <location>
        <begin position="375"/>
        <end position="385"/>
    </location>
</feature>
<comment type="similarity">
    <text evidence="5">Belongs to the SAT4 family.</text>
</comment>
<keyword evidence="10" id="KW-1185">Reference proteome</keyword>
<feature type="transmembrane region" description="Helical" evidence="7">
    <location>
        <begin position="109"/>
        <end position="136"/>
    </location>
</feature>
<dbReference type="PANTHER" id="PTHR33048">
    <property type="entry name" value="PTH11-LIKE INTEGRAL MEMBRANE PROTEIN (AFU_ORTHOLOGUE AFUA_5G11245)"/>
    <property type="match status" value="1"/>
</dbReference>
<keyword evidence="3 7" id="KW-1133">Transmembrane helix</keyword>
<comment type="caution">
    <text evidence="9">The sequence shown here is derived from an EMBL/GenBank/DDBJ whole genome shotgun (WGS) entry which is preliminary data.</text>
</comment>
<organism evidence="9 10">
    <name type="scientific">Macrophomina phaseolina</name>
    <dbReference type="NCBI Taxonomy" id="35725"/>
    <lineage>
        <taxon>Eukaryota</taxon>
        <taxon>Fungi</taxon>
        <taxon>Dikarya</taxon>
        <taxon>Ascomycota</taxon>
        <taxon>Pezizomycotina</taxon>
        <taxon>Dothideomycetes</taxon>
        <taxon>Dothideomycetes incertae sedis</taxon>
        <taxon>Botryosphaeriales</taxon>
        <taxon>Botryosphaeriaceae</taxon>
        <taxon>Macrophomina</taxon>
    </lineage>
</organism>
<evidence type="ECO:0000256" key="1">
    <source>
        <dbReference type="ARBA" id="ARBA00004141"/>
    </source>
</evidence>
<evidence type="ECO:0000313" key="9">
    <source>
        <dbReference type="EMBL" id="KAH7034022.1"/>
    </source>
</evidence>
<keyword evidence="4 7" id="KW-0472">Membrane</keyword>
<dbReference type="PANTHER" id="PTHR33048:SF124">
    <property type="entry name" value="INTEGRAL MEMBRANE PROTEIN"/>
    <property type="match status" value="1"/>
</dbReference>
<evidence type="ECO:0000259" key="8">
    <source>
        <dbReference type="Pfam" id="PF20684"/>
    </source>
</evidence>
<keyword evidence="2 7" id="KW-0812">Transmembrane</keyword>
<feature type="transmembrane region" description="Helical" evidence="7">
    <location>
        <begin position="226"/>
        <end position="241"/>
    </location>
</feature>
<name>A0ABQ8G0K8_9PEZI</name>
<feature type="transmembrane region" description="Helical" evidence="7">
    <location>
        <begin position="68"/>
        <end position="89"/>
    </location>
</feature>
<feature type="transmembrane region" description="Helical" evidence="7">
    <location>
        <begin position="192"/>
        <end position="214"/>
    </location>
</feature>
<gene>
    <name evidence="9" type="ORF">B0J12DRAFT_607953</name>
</gene>
<feature type="compositionally biased region" description="Polar residues" evidence="6">
    <location>
        <begin position="364"/>
        <end position="374"/>
    </location>
</feature>
<dbReference type="EMBL" id="JAGTJR010000038">
    <property type="protein sequence ID" value="KAH7034022.1"/>
    <property type="molecule type" value="Genomic_DNA"/>
</dbReference>
<evidence type="ECO:0000256" key="6">
    <source>
        <dbReference type="SAM" id="MobiDB-lite"/>
    </source>
</evidence>
<evidence type="ECO:0000256" key="2">
    <source>
        <dbReference type="ARBA" id="ARBA00022692"/>
    </source>
</evidence>
<feature type="transmembrane region" description="Helical" evidence="7">
    <location>
        <begin position="36"/>
        <end position="56"/>
    </location>
</feature>
<feature type="domain" description="Rhodopsin" evidence="8">
    <location>
        <begin position="52"/>
        <end position="308"/>
    </location>
</feature>
<evidence type="ECO:0000256" key="3">
    <source>
        <dbReference type="ARBA" id="ARBA00022989"/>
    </source>
</evidence>
<dbReference type="Pfam" id="PF20684">
    <property type="entry name" value="Fung_rhodopsin"/>
    <property type="match status" value="1"/>
</dbReference>
<evidence type="ECO:0000313" key="10">
    <source>
        <dbReference type="Proteomes" id="UP000774617"/>
    </source>
</evidence>
<dbReference type="Proteomes" id="UP000774617">
    <property type="component" value="Unassembled WGS sequence"/>
</dbReference>
<dbReference type="InterPro" id="IPR049326">
    <property type="entry name" value="Rhodopsin_dom_fungi"/>
</dbReference>
<dbReference type="InterPro" id="IPR052337">
    <property type="entry name" value="SAT4-like"/>
</dbReference>
<evidence type="ECO:0000256" key="7">
    <source>
        <dbReference type="SAM" id="Phobius"/>
    </source>
</evidence>
<evidence type="ECO:0000256" key="4">
    <source>
        <dbReference type="ARBA" id="ARBA00023136"/>
    </source>
</evidence>
<comment type="subcellular location">
    <subcellularLocation>
        <location evidence="1">Membrane</location>
        <topology evidence="1">Multi-pass membrane protein</topology>
    </subcellularLocation>
</comment>
<protein>
    <recommendedName>
        <fullName evidence="8">Rhodopsin domain-containing protein</fullName>
    </recommendedName>
</protein>
<proteinExistence type="inferred from homology"/>
<feature type="transmembrane region" description="Helical" evidence="7">
    <location>
        <begin position="148"/>
        <end position="169"/>
    </location>
</feature>
<sequence>MQSHTLQLRGIAGVIPPPPGVTPNFVRPAFNGQGFLASYVVFGVLSTAFVALRLYTTRFITHRMGLDDYLVALSWLLAVCSSIAAGFWLRHGLGHHLWDVPFSTFNNHFFKVAAICGTFYGISIMFAKLSILVFYLRFSQATSIRITVYVTITIVVIYSVLLSFEWVYACRPIAKYWDLTITGGSCIDIRKIFLASGILNTATDATILFLPVWMLWNLRIPKREKIGVMLVMMTGGLYGLYQPSTAKGSNARTSVLAISVVRLKATADLMGILDVTWALTKASMWGAIEMYVAIVCACLPEGKPFLRRHFPKVLGSTYNSYRDTRSHIRTKSHIRGSGHLKEFSVKHADEIPLRELPKGATDGASYTNGSTCTVEQKESHRHDYV</sequence>
<feature type="region of interest" description="Disordered" evidence="6">
    <location>
        <begin position="357"/>
        <end position="385"/>
    </location>
</feature>
<evidence type="ECO:0000256" key="5">
    <source>
        <dbReference type="ARBA" id="ARBA00038359"/>
    </source>
</evidence>
<accession>A0ABQ8G0K8</accession>